<organism evidence="1 2">
    <name type="scientific">Luteimonas aestuarii</name>
    <dbReference type="NCBI Taxonomy" id="453837"/>
    <lineage>
        <taxon>Bacteria</taxon>
        <taxon>Pseudomonadati</taxon>
        <taxon>Pseudomonadota</taxon>
        <taxon>Gammaproteobacteria</taxon>
        <taxon>Lysobacterales</taxon>
        <taxon>Lysobacteraceae</taxon>
        <taxon>Luteimonas</taxon>
    </lineage>
</organism>
<comment type="caution">
    <text evidence="1">The sequence shown here is derived from an EMBL/GenBank/DDBJ whole genome shotgun (WGS) entry which is preliminary data.</text>
</comment>
<dbReference type="AlphaFoldDB" id="A0A4R5TYG8"/>
<gene>
    <name evidence="1" type="ORF">E2F46_06575</name>
</gene>
<evidence type="ECO:0000313" key="2">
    <source>
        <dbReference type="Proteomes" id="UP000294796"/>
    </source>
</evidence>
<accession>A0A4R5TYG8</accession>
<evidence type="ECO:0000313" key="1">
    <source>
        <dbReference type="EMBL" id="TDK26255.1"/>
    </source>
</evidence>
<reference evidence="1 2" key="1">
    <citation type="submission" date="2019-03" db="EMBL/GenBank/DDBJ databases">
        <title>Luteimonas zhaokaii sp.nov., isolated from the rectal contents of Plateau pika in Yushu, Qinghai Province, China.</title>
        <authorList>
            <person name="Zhang G."/>
        </authorList>
    </citation>
    <scope>NUCLEOTIDE SEQUENCE [LARGE SCALE GENOMIC DNA]</scope>
    <source>
        <strain evidence="1 2">B9</strain>
    </source>
</reference>
<protein>
    <submittedName>
        <fullName evidence="1">Uncharacterized protein</fullName>
    </submittedName>
</protein>
<dbReference type="RefSeq" id="WP_133321288.1">
    <property type="nucleotide sequence ID" value="NZ_SMTF01000003.1"/>
</dbReference>
<keyword evidence="2" id="KW-1185">Reference proteome</keyword>
<dbReference type="Proteomes" id="UP000294796">
    <property type="component" value="Unassembled WGS sequence"/>
</dbReference>
<sequence>MDHEIRLTSHQLGIISGLVGASIVQGASLSQSLVKPDGSFLEGYLEGIDVEVEILDILMKQSDYAVSGVRALISELKRDPARSMQVQMIEGSLERVLGSRFSTEG</sequence>
<dbReference type="EMBL" id="SMTF01000003">
    <property type="protein sequence ID" value="TDK26255.1"/>
    <property type="molecule type" value="Genomic_DNA"/>
</dbReference>
<proteinExistence type="predicted"/>
<name>A0A4R5TYG8_9GAMM</name>